<comment type="caution">
    <text evidence="2">The sequence shown here is derived from an EMBL/GenBank/DDBJ whole genome shotgun (WGS) entry which is preliminary data.</text>
</comment>
<dbReference type="GO" id="GO:0006355">
    <property type="term" value="P:regulation of DNA-templated transcription"/>
    <property type="evidence" value="ECO:0007669"/>
    <property type="project" value="InterPro"/>
</dbReference>
<dbReference type="AlphaFoldDB" id="A0A6N8FA27"/>
<organism evidence="2 3">
    <name type="scientific">Psychrosphaera haliotis</name>
    <dbReference type="NCBI Taxonomy" id="555083"/>
    <lineage>
        <taxon>Bacteria</taxon>
        <taxon>Pseudomonadati</taxon>
        <taxon>Pseudomonadota</taxon>
        <taxon>Gammaproteobacteria</taxon>
        <taxon>Alteromonadales</taxon>
        <taxon>Pseudoalteromonadaceae</taxon>
        <taxon>Psychrosphaera</taxon>
    </lineage>
</organism>
<dbReference type="Gene3D" id="1.10.1220.10">
    <property type="entry name" value="Met repressor-like"/>
    <property type="match status" value="1"/>
</dbReference>
<dbReference type="EMBL" id="WOCD01000002">
    <property type="protein sequence ID" value="MUH71800.1"/>
    <property type="molecule type" value="Genomic_DNA"/>
</dbReference>
<dbReference type="Proteomes" id="UP000439994">
    <property type="component" value="Unassembled WGS sequence"/>
</dbReference>
<feature type="compositionally biased region" description="Basic and acidic residues" evidence="1">
    <location>
        <begin position="1"/>
        <end position="20"/>
    </location>
</feature>
<evidence type="ECO:0000256" key="1">
    <source>
        <dbReference type="SAM" id="MobiDB-lite"/>
    </source>
</evidence>
<dbReference type="RefSeq" id="WP_155694895.1">
    <property type="nucleotide sequence ID" value="NZ_WOCD01000002.1"/>
</dbReference>
<keyword evidence="3" id="KW-1185">Reference proteome</keyword>
<dbReference type="OrthoDB" id="6105869at2"/>
<evidence type="ECO:0000313" key="3">
    <source>
        <dbReference type="Proteomes" id="UP000439994"/>
    </source>
</evidence>
<name>A0A6N8FA27_9GAMM</name>
<dbReference type="SUPFAM" id="SSF47598">
    <property type="entry name" value="Ribbon-helix-helix"/>
    <property type="match status" value="1"/>
</dbReference>
<reference evidence="2 3" key="1">
    <citation type="submission" date="2019-11" db="EMBL/GenBank/DDBJ databases">
        <title>P. haliotis isolates from Z. marina roots.</title>
        <authorList>
            <person name="Cohen M."/>
            <person name="Jospin G."/>
            <person name="Eisen J.A."/>
            <person name="Coil D.A."/>
        </authorList>
    </citation>
    <scope>NUCLEOTIDE SEQUENCE [LARGE SCALE GENOMIC DNA]</scope>
    <source>
        <strain evidence="2 3">UCD-MCMsp1aY</strain>
    </source>
</reference>
<gene>
    <name evidence="2" type="ORF">GNP35_04480</name>
</gene>
<dbReference type="InterPro" id="IPR013321">
    <property type="entry name" value="Arc_rbn_hlx_hlx"/>
</dbReference>
<protein>
    <submittedName>
        <fullName evidence="2">LexA regulated protein</fullName>
    </submittedName>
</protein>
<accession>A0A6N8FA27</accession>
<proteinExistence type="predicted"/>
<dbReference type="InterPro" id="IPR010985">
    <property type="entry name" value="Ribbon_hlx_hlx"/>
</dbReference>
<feature type="region of interest" description="Disordered" evidence="1">
    <location>
        <begin position="1"/>
        <end position="33"/>
    </location>
</feature>
<dbReference type="CDD" id="cd21631">
    <property type="entry name" value="RHH_CopG_NikR-like"/>
    <property type="match status" value="1"/>
</dbReference>
<sequence length="94" mass="10809">MAKATIDRTTIDLFATDKQRGRPKSSPYSREQQIRINKKNQLTRDKQAGLKRVEIKLHKEIYDDATVIAEERGISRSELLAELIEESLKNLLEG</sequence>
<dbReference type="NCBIfam" id="NF008671">
    <property type="entry name" value="PRK11675.1"/>
    <property type="match status" value="1"/>
</dbReference>
<evidence type="ECO:0000313" key="2">
    <source>
        <dbReference type="EMBL" id="MUH71800.1"/>
    </source>
</evidence>